<keyword evidence="3" id="KW-0153">Cholesterol metabolism</keyword>
<dbReference type="Gene3D" id="3.30.410.10">
    <property type="entry name" value="Cholesterol Oxidase, domain 2"/>
    <property type="match status" value="1"/>
</dbReference>
<evidence type="ECO:0000256" key="15">
    <source>
        <dbReference type="ARBA" id="ARBA00049778"/>
    </source>
</evidence>
<evidence type="ECO:0000259" key="17">
    <source>
        <dbReference type="Pfam" id="PF05199"/>
    </source>
</evidence>
<evidence type="ECO:0000256" key="9">
    <source>
        <dbReference type="ARBA" id="ARBA00023221"/>
    </source>
</evidence>
<evidence type="ECO:0000256" key="2">
    <source>
        <dbReference type="ARBA" id="ARBA00010790"/>
    </source>
</evidence>
<evidence type="ECO:0000259" key="16">
    <source>
        <dbReference type="Pfam" id="PF00732"/>
    </source>
</evidence>
<evidence type="ECO:0000256" key="10">
    <source>
        <dbReference type="ARBA" id="ARBA00023235"/>
    </source>
</evidence>
<evidence type="ECO:0000313" key="19">
    <source>
        <dbReference type="Proteomes" id="UP000669179"/>
    </source>
</evidence>
<gene>
    <name evidence="18" type="ORF">J4573_40170</name>
</gene>
<dbReference type="Gene3D" id="3.50.50.60">
    <property type="entry name" value="FAD/NAD(P)-binding domain"/>
    <property type="match status" value="1"/>
</dbReference>
<keyword evidence="7" id="KW-0443">Lipid metabolism</keyword>
<reference evidence="18" key="1">
    <citation type="submission" date="2021-03" db="EMBL/GenBank/DDBJ databases">
        <authorList>
            <person name="Kanchanasin P."/>
            <person name="Saeng-In P."/>
            <person name="Phongsopitanun W."/>
            <person name="Yuki M."/>
            <person name="Kudo T."/>
            <person name="Ohkuma M."/>
            <person name="Tanasupawat S."/>
        </authorList>
    </citation>
    <scope>NUCLEOTIDE SEQUENCE</scope>
    <source>
        <strain evidence="18">GKU 128</strain>
    </source>
</reference>
<dbReference type="GO" id="GO:0008203">
    <property type="term" value="P:cholesterol metabolic process"/>
    <property type="evidence" value="ECO:0007669"/>
    <property type="project" value="UniProtKB-KW"/>
</dbReference>
<comment type="pathway">
    <text evidence="12">Steroid metabolism; cholesterol degradation.</text>
</comment>
<proteinExistence type="inferred from homology"/>
<dbReference type="Pfam" id="PF00732">
    <property type="entry name" value="GMC_oxred_N"/>
    <property type="match status" value="1"/>
</dbReference>
<feature type="domain" description="Glucose-methanol-choline oxidoreductase C-terminal" evidence="17">
    <location>
        <begin position="441"/>
        <end position="501"/>
    </location>
</feature>
<dbReference type="SUPFAM" id="SSF51905">
    <property type="entry name" value="FAD/NAD(P)-binding domain"/>
    <property type="match status" value="1"/>
</dbReference>
<evidence type="ECO:0000256" key="12">
    <source>
        <dbReference type="ARBA" id="ARBA00049645"/>
    </source>
</evidence>
<evidence type="ECO:0000256" key="11">
    <source>
        <dbReference type="ARBA" id="ARBA00038856"/>
    </source>
</evidence>
<keyword evidence="10" id="KW-0413">Isomerase</keyword>
<keyword evidence="5" id="KW-0274">FAD</keyword>
<protein>
    <recommendedName>
        <fullName evidence="14">Cholesterol oxidase</fullName>
        <ecNumber evidence="13">1.1.3.6</ecNumber>
        <ecNumber evidence="11">5.3.3.1</ecNumber>
    </recommendedName>
    <alternativeName>
        <fullName evidence="15">Cholesterol isomerase</fullName>
    </alternativeName>
</protein>
<dbReference type="InterPro" id="IPR036188">
    <property type="entry name" value="FAD/NAD-bd_sf"/>
</dbReference>
<evidence type="ECO:0000256" key="1">
    <source>
        <dbReference type="ARBA" id="ARBA00001974"/>
    </source>
</evidence>
<evidence type="ECO:0000256" key="6">
    <source>
        <dbReference type="ARBA" id="ARBA00023002"/>
    </source>
</evidence>
<comment type="cofactor">
    <cofactor evidence="1">
        <name>FAD</name>
        <dbReference type="ChEBI" id="CHEBI:57692"/>
    </cofactor>
</comment>
<dbReference type="EC" id="5.3.3.1" evidence="11"/>
<evidence type="ECO:0000256" key="5">
    <source>
        <dbReference type="ARBA" id="ARBA00022827"/>
    </source>
</evidence>
<dbReference type="InterPro" id="IPR052542">
    <property type="entry name" value="Cholesterol_Oxidase"/>
</dbReference>
<dbReference type="EC" id="1.1.3.6" evidence="13"/>
<dbReference type="RefSeq" id="WP_208261390.1">
    <property type="nucleotide sequence ID" value="NZ_JAGEOJ010000020.1"/>
</dbReference>
<keyword evidence="6" id="KW-0560">Oxidoreductase</keyword>
<evidence type="ECO:0000256" key="4">
    <source>
        <dbReference type="ARBA" id="ARBA00022630"/>
    </source>
</evidence>
<name>A0A939PJ60_9ACTN</name>
<dbReference type="Proteomes" id="UP000669179">
    <property type="component" value="Unassembled WGS sequence"/>
</dbReference>
<evidence type="ECO:0000256" key="3">
    <source>
        <dbReference type="ARBA" id="ARBA00022548"/>
    </source>
</evidence>
<dbReference type="EMBL" id="JAGEOJ010000020">
    <property type="protein sequence ID" value="MBO2453365.1"/>
    <property type="molecule type" value="Genomic_DNA"/>
</dbReference>
<keyword evidence="19" id="KW-1185">Reference proteome</keyword>
<dbReference type="Pfam" id="PF05199">
    <property type="entry name" value="GMC_oxred_C"/>
    <property type="match status" value="1"/>
</dbReference>
<dbReference type="InterPro" id="IPR007867">
    <property type="entry name" value="GMC_OxRtase_C"/>
</dbReference>
<dbReference type="GO" id="GO:0050660">
    <property type="term" value="F:flavin adenine dinucleotide binding"/>
    <property type="evidence" value="ECO:0007669"/>
    <property type="project" value="InterPro"/>
</dbReference>
<sequence length="521" mass="54947">MTEREALADTARLEDEASFDCVVVGSGFGGAVMAARLAPHVPRGGLAVLERGREFMPGDFPDGGRAAIDEVRGPRRPLGLFDIGFSPDLDHLVANGLGGGSLIYANVALEPLPEVFERWPTSITHAALAPYYERVRQMLAVEKYSDEADRPPLKRVEVLRRLAADLEPGGASFRKVPIAVNLTRYDGKPNAHGVPQARCTLCGDCVTGCNAGAKNDLTTNYLPLARAGGARIFAQVEVVQVTPSPKPGHRYLLKAISRERRGGRVTERTVRIHTRLLVVAAGTFGTARLLMTSAREGPLRFSAALGAGFSGNGDAFSIGYDGTERMAAGRPGPTIVAMADLRAVRGAGFVVQDGALPAIVTLGLNPVLGARRLQRSTVWLVVGHDDSLGELGLDRRGRVRVHWPSADRALPGGAAAVFAHLARLSKARVLDNPRSRAGTPVTVHPLGGCRMADSAADGVVDHIGRVYRPGGSVHPGLYVADGSTCDGSLGANPSLTIAALAERAAERIVADDLPGLLWGPA</sequence>
<dbReference type="GO" id="GO:0004769">
    <property type="term" value="F:steroid Delta-isomerase activity"/>
    <property type="evidence" value="ECO:0007669"/>
    <property type="project" value="UniProtKB-EC"/>
</dbReference>
<accession>A0A939PJ60</accession>
<keyword evidence="4" id="KW-0285">Flavoprotein</keyword>
<dbReference type="PANTHER" id="PTHR47470:SF1">
    <property type="entry name" value="FAD-DEPENDENT OXIDOREDUCTASE 2 FAD BINDING DOMAIN-CONTAINING PROTEIN"/>
    <property type="match status" value="1"/>
</dbReference>
<keyword evidence="9" id="KW-0753">Steroid metabolism</keyword>
<comment type="similarity">
    <text evidence="2">Belongs to the GMC oxidoreductase family.</text>
</comment>
<comment type="caution">
    <text evidence="18">The sequence shown here is derived from an EMBL/GenBank/DDBJ whole genome shotgun (WGS) entry which is preliminary data.</text>
</comment>
<dbReference type="InterPro" id="IPR000172">
    <property type="entry name" value="GMC_OxRdtase_N"/>
</dbReference>
<evidence type="ECO:0000256" key="13">
    <source>
        <dbReference type="ARBA" id="ARBA00049723"/>
    </source>
</evidence>
<organism evidence="18 19">
    <name type="scientific">Actinomadura barringtoniae</name>
    <dbReference type="NCBI Taxonomy" id="1427535"/>
    <lineage>
        <taxon>Bacteria</taxon>
        <taxon>Bacillati</taxon>
        <taxon>Actinomycetota</taxon>
        <taxon>Actinomycetes</taxon>
        <taxon>Streptosporangiales</taxon>
        <taxon>Thermomonosporaceae</taxon>
        <taxon>Actinomadura</taxon>
    </lineage>
</organism>
<evidence type="ECO:0000256" key="14">
    <source>
        <dbReference type="ARBA" id="ARBA00049744"/>
    </source>
</evidence>
<evidence type="ECO:0000256" key="7">
    <source>
        <dbReference type="ARBA" id="ARBA00023098"/>
    </source>
</evidence>
<evidence type="ECO:0000256" key="8">
    <source>
        <dbReference type="ARBA" id="ARBA00023166"/>
    </source>
</evidence>
<keyword evidence="8" id="KW-1207">Sterol metabolism</keyword>
<dbReference type="GO" id="GO:0016995">
    <property type="term" value="F:cholesterol oxidase activity"/>
    <property type="evidence" value="ECO:0007669"/>
    <property type="project" value="UniProtKB-EC"/>
</dbReference>
<feature type="domain" description="Glucose-methanol-choline oxidoreductase N-terminal" evidence="16">
    <location>
        <begin position="94"/>
        <end position="294"/>
    </location>
</feature>
<dbReference type="PANTHER" id="PTHR47470">
    <property type="entry name" value="CHOLESTEROL OXIDASE"/>
    <property type="match status" value="1"/>
</dbReference>
<evidence type="ECO:0000313" key="18">
    <source>
        <dbReference type="EMBL" id="MBO2453365.1"/>
    </source>
</evidence>
<dbReference type="AlphaFoldDB" id="A0A939PJ60"/>